<protein>
    <recommendedName>
        <fullName evidence="2">histidine kinase</fullName>
        <ecNumber evidence="2">2.7.13.3</ecNumber>
    </recommendedName>
</protein>
<dbReference type="KEGG" id="nyu:D7D52_24520"/>
<feature type="transmembrane region" description="Helical" evidence="6">
    <location>
        <begin position="321"/>
        <end position="342"/>
    </location>
</feature>
<dbReference type="GO" id="GO:0005886">
    <property type="term" value="C:plasma membrane"/>
    <property type="evidence" value="ECO:0007669"/>
    <property type="project" value="TreeGrafter"/>
</dbReference>
<reference evidence="8 9" key="1">
    <citation type="submission" date="2018-09" db="EMBL/GenBank/DDBJ databases">
        <title>Nocardia yunnanensis sp. nov., an actinomycete isolated from a soil sample.</title>
        <authorList>
            <person name="Zhang J."/>
        </authorList>
    </citation>
    <scope>NUCLEOTIDE SEQUENCE [LARGE SCALE GENOMIC DNA]</scope>
    <source>
        <strain evidence="8 9">CFHS0054</strain>
    </source>
</reference>
<keyword evidence="6" id="KW-1133">Transmembrane helix</keyword>
<accession>A0A386ZF06</accession>
<keyword evidence="6" id="KW-0472">Membrane</keyword>
<dbReference type="OrthoDB" id="4652229at2"/>
<keyword evidence="8" id="KW-0547">Nucleotide-binding</keyword>
<dbReference type="GO" id="GO:0005524">
    <property type="term" value="F:ATP binding"/>
    <property type="evidence" value="ECO:0007669"/>
    <property type="project" value="UniProtKB-KW"/>
</dbReference>
<proteinExistence type="predicted"/>
<evidence type="ECO:0000259" key="7">
    <source>
        <dbReference type="SMART" id="SM00387"/>
    </source>
</evidence>
<keyword evidence="8" id="KW-0067">ATP-binding</keyword>
<feature type="domain" description="Histidine kinase/HSP90-like ATPase" evidence="7">
    <location>
        <begin position="524"/>
        <end position="637"/>
    </location>
</feature>
<dbReference type="GO" id="GO:0004673">
    <property type="term" value="F:protein histidine kinase activity"/>
    <property type="evidence" value="ECO:0007669"/>
    <property type="project" value="UniProtKB-EC"/>
</dbReference>
<dbReference type="PANTHER" id="PTHR45436:SF5">
    <property type="entry name" value="SENSOR HISTIDINE KINASE TRCS"/>
    <property type="match status" value="1"/>
</dbReference>
<comment type="catalytic activity">
    <reaction evidence="1">
        <text>ATP + protein L-histidine = ADP + protein N-phospho-L-histidine.</text>
        <dbReference type="EC" id="2.7.13.3"/>
    </reaction>
</comment>
<gene>
    <name evidence="8" type="ORF">D7D52_24520</name>
</gene>
<organism evidence="8 9">
    <name type="scientific">Nocardia yunnanensis</name>
    <dbReference type="NCBI Taxonomy" id="2382165"/>
    <lineage>
        <taxon>Bacteria</taxon>
        <taxon>Bacillati</taxon>
        <taxon>Actinomycetota</taxon>
        <taxon>Actinomycetes</taxon>
        <taxon>Mycobacteriales</taxon>
        <taxon>Nocardiaceae</taxon>
        <taxon>Nocardia</taxon>
    </lineage>
</organism>
<dbReference type="InterPro" id="IPR013587">
    <property type="entry name" value="Nitrate/nitrite_sensing"/>
</dbReference>
<evidence type="ECO:0000256" key="5">
    <source>
        <dbReference type="ARBA" id="ARBA00022777"/>
    </source>
</evidence>
<keyword evidence="4" id="KW-0808">Transferase</keyword>
<evidence type="ECO:0000256" key="3">
    <source>
        <dbReference type="ARBA" id="ARBA00022553"/>
    </source>
</evidence>
<evidence type="ECO:0000256" key="1">
    <source>
        <dbReference type="ARBA" id="ARBA00000085"/>
    </source>
</evidence>
<dbReference type="InterPro" id="IPR003594">
    <property type="entry name" value="HATPase_dom"/>
</dbReference>
<dbReference type="Pfam" id="PF08376">
    <property type="entry name" value="NIT"/>
    <property type="match status" value="1"/>
</dbReference>
<keyword evidence="3" id="KW-0597">Phosphoprotein</keyword>
<evidence type="ECO:0000256" key="6">
    <source>
        <dbReference type="SAM" id="Phobius"/>
    </source>
</evidence>
<dbReference type="PANTHER" id="PTHR45436">
    <property type="entry name" value="SENSOR HISTIDINE KINASE YKOH"/>
    <property type="match status" value="1"/>
</dbReference>
<evidence type="ECO:0000313" key="8">
    <source>
        <dbReference type="EMBL" id="AYF76462.1"/>
    </source>
</evidence>
<dbReference type="AlphaFoldDB" id="A0A386ZF06"/>
<sequence>MRFPKLGVRTRILAIALAPSVALVVVGLGAAGTLVDRSHRARGWADEMQAGIAPTRALIEAVQTERRLTLWRLAGLDTDVRQLTAARQRLDDALRVLAPTQESLTRMGPESMGQATDAIGAVATRLADIRSGVDAGSLALPEVYAFYNRIPQSVMAGVEIAEKSAPDAATTVELAQAADVLRSLEAMSRAYALGAALLDGNTLPPELGTEYLSLVGFYRTHIDAIVTAPDEQQATAAKALVATPAWARLGVIEPVLAQRTLPAADTTAKHPTAQQLPIAIADWQRSAEEVARGLADLWQAENTEAQHLAGAAASDTTRTSLWAGAGMVAVALVAIAVAVALADRVIGRLKRLRDRTFALADEQLPETMRRLAAGAGLDAELEQPTLDFGGDEIGQVAAAFGHAHATAVAAAVTEARTREGVKSVFLNIAHRSQVVVHRQLEILDAAQAQQQDPALLDIYFRLDHLATRERRNAENLIVLAGGRPGRQWRNPVPLLELVRSAVGETADYTRVETGRLPQAFIAGLAVADLVHLLAELIDNAASFSPPQSRVEISGTSVGRGVVVKITDQGMGIAAGELERLNALLSAPPDFGVASLSGDSRLGLFVVSRLAARHDISVRLSDSDFGGIRAIVLIPSSVLEGSTPDRQKGEGEHLPRW</sequence>
<evidence type="ECO:0000313" key="9">
    <source>
        <dbReference type="Proteomes" id="UP000267164"/>
    </source>
</evidence>
<dbReference type="InterPro" id="IPR050428">
    <property type="entry name" value="TCS_sensor_his_kinase"/>
</dbReference>
<name>A0A386ZF06_9NOCA</name>
<dbReference type="Proteomes" id="UP000267164">
    <property type="component" value="Chromosome"/>
</dbReference>
<dbReference type="EC" id="2.7.13.3" evidence="2"/>
<dbReference type="InterPro" id="IPR036890">
    <property type="entry name" value="HATPase_C_sf"/>
</dbReference>
<dbReference type="RefSeq" id="WP_120740000.1">
    <property type="nucleotide sequence ID" value="NZ_CP032568.1"/>
</dbReference>
<dbReference type="SMART" id="SM00387">
    <property type="entry name" value="HATPase_c"/>
    <property type="match status" value="1"/>
</dbReference>
<evidence type="ECO:0000256" key="4">
    <source>
        <dbReference type="ARBA" id="ARBA00022679"/>
    </source>
</evidence>
<dbReference type="EMBL" id="CP032568">
    <property type="protein sequence ID" value="AYF76462.1"/>
    <property type="molecule type" value="Genomic_DNA"/>
</dbReference>
<keyword evidence="9" id="KW-1185">Reference proteome</keyword>
<evidence type="ECO:0000256" key="2">
    <source>
        <dbReference type="ARBA" id="ARBA00012438"/>
    </source>
</evidence>
<keyword evidence="6" id="KW-0812">Transmembrane</keyword>
<dbReference type="Gene3D" id="3.30.565.10">
    <property type="entry name" value="Histidine kinase-like ATPase, C-terminal domain"/>
    <property type="match status" value="1"/>
</dbReference>
<dbReference type="SUPFAM" id="SSF55874">
    <property type="entry name" value="ATPase domain of HSP90 chaperone/DNA topoisomerase II/histidine kinase"/>
    <property type="match status" value="1"/>
</dbReference>
<dbReference type="GO" id="GO:0000160">
    <property type="term" value="P:phosphorelay signal transduction system"/>
    <property type="evidence" value="ECO:0007669"/>
    <property type="project" value="TreeGrafter"/>
</dbReference>
<keyword evidence="5" id="KW-0418">Kinase</keyword>
<dbReference type="Pfam" id="PF02518">
    <property type="entry name" value="HATPase_c"/>
    <property type="match status" value="1"/>
</dbReference>